<feature type="compositionally biased region" description="Acidic residues" evidence="1">
    <location>
        <begin position="86"/>
        <end position="103"/>
    </location>
</feature>
<gene>
    <name evidence="2" type="ORF">GGX14DRAFT_407735</name>
</gene>
<accession>A0AAD6UMR3</accession>
<organism evidence="2 3">
    <name type="scientific">Mycena pura</name>
    <dbReference type="NCBI Taxonomy" id="153505"/>
    <lineage>
        <taxon>Eukaryota</taxon>
        <taxon>Fungi</taxon>
        <taxon>Dikarya</taxon>
        <taxon>Basidiomycota</taxon>
        <taxon>Agaricomycotina</taxon>
        <taxon>Agaricomycetes</taxon>
        <taxon>Agaricomycetidae</taxon>
        <taxon>Agaricales</taxon>
        <taxon>Marasmiineae</taxon>
        <taxon>Mycenaceae</taxon>
        <taxon>Mycena</taxon>
    </lineage>
</organism>
<feature type="region of interest" description="Disordered" evidence="1">
    <location>
        <begin position="77"/>
        <end position="114"/>
    </location>
</feature>
<dbReference type="AlphaFoldDB" id="A0AAD6UMR3"/>
<dbReference type="EMBL" id="JARJCW010000143">
    <property type="protein sequence ID" value="KAJ7190758.1"/>
    <property type="molecule type" value="Genomic_DNA"/>
</dbReference>
<reference evidence="2" key="1">
    <citation type="submission" date="2023-03" db="EMBL/GenBank/DDBJ databases">
        <title>Massive genome expansion in bonnet fungi (Mycena s.s.) driven by repeated elements and novel gene families across ecological guilds.</title>
        <authorList>
            <consortium name="Lawrence Berkeley National Laboratory"/>
            <person name="Harder C.B."/>
            <person name="Miyauchi S."/>
            <person name="Viragh M."/>
            <person name="Kuo A."/>
            <person name="Thoen E."/>
            <person name="Andreopoulos B."/>
            <person name="Lu D."/>
            <person name="Skrede I."/>
            <person name="Drula E."/>
            <person name="Henrissat B."/>
            <person name="Morin E."/>
            <person name="Kohler A."/>
            <person name="Barry K."/>
            <person name="LaButti K."/>
            <person name="Morin E."/>
            <person name="Salamov A."/>
            <person name="Lipzen A."/>
            <person name="Mereny Z."/>
            <person name="Hegedus B."/>
            <person name="Baldrian P."/>
            <person name="Stursova M."/>
            <person name="Weitz H."/>
            <person name="Taylor A."/>
            <person name="Grigoriev I.V."/>
            <person name="Nagy L.G."/>
            <person name="Martin F."/>
            <person name="Kauserud H."/>
        </authorList>
    </citation>
    <scope>NUCLEOTIDE SEQUENCE</scope>
    <source>
        <strain evidence="2">9144</strain>
    </source>
</reference>
<comment type="caution">
    <text evidence="2">The sequence shown here is derived from an EMBL/GenBank/DDBJ whole genome shotgun (WGS) entry which is preliminary data.</text>
</comment>
<name>A0AAD6UMR3_9AGAR</name>
<feature type="compositionally biased region" description="Polar residues" evidence="1">
    <location>
        <begin position="36"/>
        <end position="47"/>
    </location>
</feature>
<feature type="region of interest" description="Disordered" evidence="1">
    <location>
        <begin position="33"/>
        <end position="52"/>
    </location>
</feature>
<sequence length="114" mass="12484">MAQPWLRQDFVHYVFAGLAHVTGNMSSLLIRHGKGSHTTASKPTKTPQKAAVISKHKTILTEKAVAAKKLAEKKTLKKNKALAAENSEDVIDTSDEEDSESEEEQAKSDDVIIN</sequence>
<evidence type="ECO:0000256" key="1">
    <source>
        <dbReference type="SAM" id="MobiDB-lite"/>
    </source>
</evidence>
<dbReference type="Proteomes" id="UP001219525">
    <property type="component" value="Unassembled WGS sequence"/>
</dbReference>
<protein>
    <submittedName>
        <fullName evidence="2">Uncharacterized protein</fullName>
    </submittedName>
</protein>
<feature type="compositionally biased region" description="Basic and acidic residues" evidence="1">
    <location>
        <begin position="104"/>
        <end position="114"/>
    </location>
</feature>
<proteinExistence type="predicted"/>
<keyword evidence="3" id="KW-1185">Reference proteome</keyword>
<evidence type="ECO:0000313" key="3">
    <source>
        <dbReference type="Proteomes" id="UP001219525"/>
    </source>
</evidence>
<evidence type="ECO:0000313" key="2">
    <source>
        <dbReference type="EMBL" id="KAJ7190758.1"/>
    </source>
</evidence>